<dbReference type="Proteomes" id="UP001519460">
    <property type="component" value="Unassembled WGS sequence"/>
</dbReference>
<gene>
    <name evidence="1" type="ORF">BaRGS_00025701</name>
</gene>
<organism evidence="1 2">
    <name type="scientific">Batillaria attramentaria</name>
    <dbReference type="NCBI Taxonomy" id="370345"/>
    <lineage>
        <taxon>Eukaryota</taxon>
        <taxon>Metazoa</taxon>
        <taxon>Spiralia</taxon>
        <taxon>Lophotrochozoa</taxon>
        <taxon>Mollusca</taxon>
        <taxon>Gastropoda</taxon>
        <taxon>Caenogastropoda</taxon>
        <taxon>Sorbeoconcha</taxon>
        <taxon>Cerithioidea</taxon>
        <taxon>Batillariidae</taxon>
        <taxon>Batillaria</taxon>
    </lineage>
</organism>
<name>A0ABD0K7P7_9CAEN</name>
<sequence length="93" mass="10525">MAFACALCTSFMNRDTFTCAADFNMAMETVRYFLKAISLPVFKADFRCSGQDCVIMESQVCGRKFIGIASLGMKELRPFGHFLSKHSHVYYDV</sequence>
<dbReference type="EMBL" id="JACVVK020000234">
    <property type="protein sequence ID" value="KAK7483038.1"/>
    <property type="molecule type" value="Genomic_DNA"/>
</dbReference>
<keyword evidence="2" id="KW-1185">Reference proteome</keyword>
<accession>A0ABD0K7P7</accession>
<protein>
    <submittedName>
        <fullName evidence="1">Uncharacterized protein</fullName>
    </submittedName>
</protein>
<comment type="caution">
    <text evidence="1">The sequence shown here is derived from an EMBL/GenBank/DDBJ whole genome shotgun (WGS) entry which is preliminary data.</text>
</comment>
<dbReference type="AlphaFoldDB" id="A0ABD0K7P7"/>
<reference evidence="1 2" key="1">
    <citation type="journal article" date="2023" name="Sci. Data">
        <title>Genome assembly of the Korean intertidal mud-creeper Batillaria attramentaria.</title>
        <authorList>
            <person name="Patra A.K."/>
            <person name="Ho P.T."/>
            <person name="Jun S."/>
            <person name="Lee S.J."/>
            <person name="Kim Y."/>
            <person name="Won Y.J."/>
        </authorList>
    </citation>
    <scope>NUCLEOTIDE SEQUENCE [LARGE SCALE GENOMIC DNA]</scope>
    <source>
        <strain evidence="1">Wonlab-2016</strain>
    </source>
</reference>
<proteinExistence type="predicted"/>
<evidence type="ECO:0000313" key="2">
    <source>
        <dbReference type="Proteomes" id="UP001519460"/>
    </source>
</evidence>
<evidence type="ECO:0000313" key="1">
    <source>
        <dbReference type="EMBL" id="KAK7483038.1"/>
    </source>
</evidence>